<evidence type="ECO:0000313" key="2">
    <source>
        <dbReference type="EMBL" id="KAL1260905.1"/>
    </source>
</evidence>
<reference evidence="2 3" key="1">
    <citation type="submission" date="2023-09" db="EMBL/GenBank/DDBJ databases">
        <authorList>
            <person name="Wang M."/>
        </authorList>
    </citation>
    <scope>NUCLEOTIDE SEQUENCE [LARGE SCALE GENOMIC DNA]</scope>
    <source>
        <strain evidence="2">GT-2023</strain>
        <tissue evidence="2">Liver</tissue>
    </source>
</reference>
<comment type="caution">
    <text evidence="2">The sequence shown here is derived from an EMBL/GenBank/DDBJ whole genome shotgun (WGS) entry which is preliminary data.</text>
</comment>
<organism evidence="2 3">
    <name type="scientific">Cirrhinus molitorella</name>
    <name type="common">mud carp</name>
    <dbReference type="NCBI Taxonomy" id="172907"/>
    <lineage>
        <taxon>Eukaryota</taxon>
        <taxon>Metazoa</taxon>
        <taxon>Chordata</taxon>
        <taxon>Craniata</taxon>
        <taxon>Vertebrata</taxon>
        <taxon>Euteleostomi</taxon>
        <taxon>Actinopterygii</taxon>
        <taxon>Neopterygii</taxon>
        <taxon>Teleostei</taxon>
        <taxon>Ostariophysi</taxon>
        <taxon>Cypriniformes</taxon>
        <taxon>Cyprinidae</taxon>
        <taxon>Labeoninae</taxon>
        <taxon>Labeonini</taxon>
        <taxon>Cirrhinus</taxon>
    </lineage>
</organism>
<dbReference type="EMBL" id="JAYMGO010000015">
    <property type="protein sequence ID" value="KAL1260905.1"/>
    <property type="molecule type" value="Genomic_DNA"/>
</dbReference>
<sequence>MFKWNFSSLMLLFLWKSQRIQSIGKLAPLPNILQMNAKESYKYYLKIYNVFPKLVSRFGKHLQLFKDTDKAREYCKWTLC</sequence>
<protein>
    <submittedName>
        <fullName evidence="2">Uncharacterized protein</fullName>
    </submittedName>
</protein>
<gene>
    <name evidence="2" type="ORF">QQF64_008732</name>
</gene>
<name>A0ABR3M8D6_9TELE</name>
<feature type="chain" id="PRO_5047247457" evidence="1">
    <location>
        <begin position="23"/>
        <end position="80"/>
    </location>
</feature>
<accession>A0ABR3M8D6</accession>
<feature type="signal peptide" evidence="1">
    <location>
        <begin position="1"/>
        <end position="22"/>
    </location>
</feature>
<evidence type="ECO:0000313" key="3">
    <source>
        <dbReference type="Proteomes" id="UP001558613"/>
    </source>
</evidence>
<proteinExistence type="predicted"/>
<dbReference type="Proteomes" id="UP001558613">
    <property type="component" value="Unassembled WGS sequence"/>
</dbReference>
<keyword evidence="3" id="KW-1185">Reference proteome</keyword>
<keyword evidence="1" id="KW-0732">Signal</keyword>
<evidence type="ECO:0000256" key="1">
    <source>
        <dbReference type="SAM" id="SignalP"/>
    </source>
</evidence>